<dbReference type="InterPro" id="IPR006760">
    <property type="entry name" value="Endosulphine"/>
</dbReference>
<keyword evidence="5" id="KW-1185">Reference proteome</keyword>
<gene>
    <name evidence="4" type="ORF">H6P81_003266</name>
</gene>
<evidence type="ECO:0000256" key="1">
    <source>
        <dbReference type="ARBA" id="ARBA00010520"/>
    </source>
</evidence>
<feature type="region of interest" description="Disordered" evidence="3">
    <location>
        <begin position="117"/>
        <end position="150"/>
    </location>
</feature>
<sequence length="345" mass="38857">MPRLIPFHATHVPSPKRVRGKNENLPRKHKIRVSAIRHGARFSQDGPERQNHATAAILLVSYLAHRSSVILFVFRTRRGTEADPSFNHLLRFLHISLKKMSAMKADDEKELEHVENANGAGVSEDSHMEYSEQPNTSEENSVPSPQQEEEVLKKKYGGLIPKRPPLISKDHERAFFDSADWALGKQGAPVGHKPKGPLEALRPKLQPTPHQQVRSRRSAYAPAEGEDVGNTASEDPVSNDKLLMIVLIAEERLDELVSPSHPIHCEGIRFLLYHCTVQRLCIAKNMSCMRCRNQRVMTAYEPGRLQLIASTVYATMPCLEDGASVVSKHFCRGAVKGYRRAEWDF</sequence>
<name>A0AAV7FCV3_ARIFI</name>
<dbReference type="Proteomes" id="UP000825729">
    <property type="component" value="Unassembled WGS sequence"/>
</dbReference>
<proteinExistence type="inferred from homology"/>
<dbReference type="EMBL" id="JAINDJ010000002">
    <property type="protein sequence ID" value="KAG9458758.1"/>
    <property type="molecule type" value="Genomic_DNA"/>
</dbReference>
<dbReference type="PANTHER" id="PTHR10358:SF6">
    <property type="entry name" value="ENDOSULFINE, ISOFORM A"/>
    <property type="match status" value="1"/>
</dbReference>
<dbReference type="PANTHER" id="PTHR10358">
    <property type="entry name" value="ENDOSULFINE"/>
    <property type="match status" value="1"/>
</dbReference>
<reference evidence="4 5" key="1">
    <citation type="submission" date="2021-07" db="EMBL/GenBank/DDBJ databases">
        <title>The Aristolochia fimbriata genome: insights into angiosperm evolution, floral development and chemical biosynthesis.</title>
        <authorList>
            <person name="Jiao Y."/>
        </authorList>
    </citation>
    <scope>NUCLEOTIDE SEQUENCE [LARGE SCALE GENOMIC DNA]</scope>
    <source>
        <strain evidence="4">IBCAS-2021</strain>
        <tissue evidence="4">Leaf</tissue>
    </source>
</reference>
<evidence type="ECO:0000256" key="3">
    <source>
        <dbReference type="SAM" id="MobiDB-lite"/>
    </source>
</evidence>
<feature type="region of interest" description="Disordered" evidence="3">
    <location>
        <begin position="1"/>
        <end position="23"/>
    </location>
</feature>
<organism evidence="4 5">
    <name type="scientific">Aristolochia fimbriata</name>
    <name type="common">White veined hardy Dutchman's pipe vine</name>
    <dbReference type="NCBI Taxonomy" id="158543"/>
    <lineage>
        <taxon>Eukaryota</taxon>
        <taxon>Viridiplantae</taxon>
        <taxon>Streptophyta</taxon>
        <taxon>Embryophyta</taxon>
        <taxon>Tracheophyta</taxon>
        <taxon>Spermatophyta</taxon>
        <taxon>Magnoliopsida</taxon>
        <taxon>Magnoliidae</taxon>
        <taxon>Piperales</taxon>
        <taxon>Aristolochiaceae</taxon>
        <taxon>Aristolochia</taxon>
    </lineage>
</organism>
<evidence type="ECO:0000313" key="5">
    <source>
        <dbReference type="Proteomes" id="UP000825729"/>
    </source>
</evidence>
<dbReference type="GO" id="GO:0005737">
    <property type="term" value="C:cytoplasm"/>
    <property type="evidence" value="ECO:0007669"/>
    <property type="project" value="TreeGrafter"/>
</dbReference>
<protein>
    <recommendedName>
        <fullName evidence="6">Endosulphine</fullName>
    </recommendedName>
</protein>
<evidence type="ECO:0000256" key="2">
    <source>
        <dbReference type="RuleBase" id="RU363120"/>
    </source>
</evidence>
<dbReference type="AlphaFoldDB" id="A0AAV7FCV3"/>
<dbReference type="GO" id="GO:0004864">
    <property type="term" value="F:protein phosphatase inhibitor activity"/>
    <property type="evidence" value="ECO:0007669"/>
    <property type="project" value="TreeGrafter"/>
</dbReference>
<evidence type="ECO:0008006" key="6">
    <source>
        <dbReference type="Google" id="ProtNLM"/>
    </source>
</evidence>
<feature type="region of interest" description="Disordered" evidence="3">
    <location>
        <begin position="186"/>
        <end position="235"/>
    </location>
</feature>
<feature type="compositionally biased region" description="Polar residues" evidence="3">
    <location>
        <begin position="132"/>
        <end position="146"/>
    </location>
</feature>
<accession>A0AAV7FCV3</accession>
<evidence type="ECO:0000313" key="4">
    <source>
        <dbReference type="EMBL" id="KAG9458758.1"/>
    </source>
</evidence>
<comment type="similarity">
    <text evidence="1 2">Belongs to the endosulfine family.</text>
</comment>
<comment type="caution">
    <text evidence="4">The sequence shown here is derived from an EMBL/GenBank/DDBJ whole genome shotgun (WGS) entry which is preliminary data.</text>
</comment>
<dbReference type="Pfam" id="PF04667">
    <property type="entry name" value="Endosulfine"/>
    <property type="match status" value="1"/>
</dbReference>